<organism evidence="2 3">
    <name type="scientific">Choiromyces venosus 120613-1</name>
    <dbReference type="NCBI Taxonomy" id="1336337"/>
    <lineage>
        <taxon>Eukaryota</taxon>
        <taxon>Fungi</taxon>
        <taxon>Dikarya</taxon>
        <taxon>Ascomycota</taxon>
        <taxon>Pezizomycotina</taxon>
        <taxon>Pezizomycetes</taxon>
        <taxon>Pezizales</taxon>
        <taxon>Tuberaceae</taxon>
        <taxon>Choiromyces</taxon>
    </lineage>
</organism>
<keyword evidence="3" id="KW-1185">Reference proteome</keyword>
<dbReference type="PANTHER" id="PTHR10804:SF11">
    <property type="entry name" value="PROLIFERATION-ASSOCIATED PROTEIN 2G4"/>
    <property type="match status" value="1"/>
</dbReference>
<evidence type="ECO:0000313" key="2">
    <source>
        <dbReference type="EMBL" id="RPA95273.1"/>
    </source>
</evidence>
<dbReference type="OrthoDB" id="5876363at2759"/>
<dbReference type="STRING" id="1336337.A0A3N4JAG3"/>
<dbReference type="Gene3D" id="3.90.230.10">
    <property type="entry name" value="Creatinase/methionine aminopeptidase superfamily"/>
    <property type="match status" value="1"/>
</dbReference>
<proteinExistence type="inferred from homology"/>
<gene>
    <name evidence="2" type="ORF">L873DRAFT_1829935</name>
</gene>
<evidence type="ECO:0000313" key="3">
    <source>
        <dbReference type="Proteomes" id="UP000276215"/>
    </source>
</evidence>
<dbReference type="InterPro" id="IPR047113">
    <property type="entry name" value="PA2G4/ARX1"/>
</dbReference>
<dbReference type="AlphaFoldDB" id="A0A3N4JAG3"/>
<protein>
    <recommendedName>
        <fullName evidence="4">Creatinase/aminopeptidase</fullName>
    </recommendedName>
</protein>
<accession>A0A3N4JAG3</accession>
<name>A0A3N4JAG3_9PEZI</name>
<sequence>MVENSWSKTESRILLAVKEDIIQMYRKPKEKADGDAAAESNPENNFTLSLTKYNEAVALTPRVFAKVYQLVIQGDGKTILSLCKEGDKFWEEECSKVFKGKKISKGIVFSTAVAANDILTPYTPLATDPSENEIAIRRGDVLKTQLCAKPGGYPAIVEDTVIVGQDAALTDDQKTLLIATHSCNEALLRLLPSEIRPLSTPEKPLKEPSTYGITQILNKITAACHCTSLATSGVWNWLSARVLGNSGIFPEKDLHCTGKETKAGLKRQTPKTTFTEVNKQFGNFPFGPLQLEDERTAKMGIVECIHCGVVRQFELTTPITKAGDIKIATPLEVELAKLKTEKSRENTEIQE</sequence>
<evidence type="ECO:0008006" key="4">
    <source>
        <dbReference type="Google" id="ProtNLM"/>
    </source>
</evidence>
<dbReference type="InterPro" id="IPR036005">
    <property type="entry name" value="Creatinase/aminopeptidase-like"/>
</dbReference>
<reference evidence="2 3" key="1">
    <citation type="journal article" date="2018" name="Nat. Ecol. Evol.">
        <title>Pezizomycetes genomes reveal the molecular basis of ectomycorrhizal truffle lifestyle.</title>
        <authorList>
            <person name="Murat C."/>
            <person name="Payen T."/>
            <person name="Noel B."/>
            <person name="Kuo A."/>
            <person name="Morin E."/>
            <person name="Chen J."/>
            <person name="Kohler A."/>
            <person name="Krizsan K."/>
            <person name="Balestrini R."/>
            <person name="Da Silva C."/>
            <person name="Montanini B."/>
            <person name="Hainaut M."/>
            <person name="Levati E."/>
            <person name="Barry K.W."/>
            <person name="Belfiori B."/>
            <person name="Cichocki N."/>
            <person name="Clum A."/>
            <person name="Dockter R.B."/>
            <person name="Fauchery L."/>
            <person name="Guy J."/>
            <person name="Iotti M."/>
            <person name="Le Tacon F."/>
            <person name="Lindquist E.A."/>
            <person name="Lipzen A."/>
            <person name="Malagnac F."/>
            <person name="Mello A."/>
            <person name="Molinier V."/>
            <person name="Miyauchi S."/>
            <person name="Poulain J."/>
            <person name="Riccioni C."/>
            <person name="Rubini A."/>
            <person name="Sitrit Y."/>
            <person name="Splivallo R."/>
            <person name="Traeger S."/>
            <person name="Wang M."/>
            <person name="Zifcakova L."/>
            <person name="Wipf D."/>
            <person name="Zambonelli A."/>
            <person name="Paolocci F."/>
            <person name="Nowrousian M."/>
            <person name="Ottonello S."/>
            <person name="Baldrian P."/>
            <person name="Spatafora J.W."/>
            <person name="Henrissat B."/>
            <person name="Nagy L.G."/>
            <person name="Aury J.M."/>
            <person name="Wincker P."/>
            <person name="Grigoriev I.V."/>
            <person name="Bonfante P."/>
            <person name="Martin F.M."/>
        </authorList>
    </citation>
    <scope>NUCLEOTIDE SEQUENCE [LARGE SCALE GENOMIC DNA]</scope>
    <source>
        <strain evidence="2 3">120613-1</strain>
    </source>
</reference>
<comment type="similarity">
    <text evidence="1">Belongs to the peptidase M24 family.</text>
</comment>
<dbReference type="SUPFAM" id="SSF55920">
    <property type="entry name" value="Creatinase/aminopeptidase"/>
    <property type="match status" value="1"/>
</dbReference>
<dbReference type="Proteomes" id="UP000276215">
    <property type="component" value="Unassembled WGS sequence"/>
</dbReference>
<dbReference type="PANTHER" id="PTHR10804">
    <property type="entry name" value="PROTEASE FAMILY M24 METHIONYL AMINOPEPTIDASE, AMINOPEPTIDASE P"/>
    <property type="match status" value="1"/>
</dbReference>
<evidence type="ECO:0000256" key="1">
    <source>
        <dbReference type="ARBA" id="ARBA00007319"/>
    </source>
</evidence>
<dbReference type="EMBL" id="ML120428">
    <property type="protein sequence ID" value="RPA95273.1"/>
    <property type="molecule type" value="Genomic_DNA"/>
</dbReference>